<keyword evidence="3" id="KW-1003">Cell membrane</keyword>
<protein>
    <recommendedName>
        <fullName evidence="10">Lysylphosphatidylglycerol synthetase/UPF0104</fullName>
    </recommendedName>
</protein>
<keyword evidence="5 7" id="KW-1133">Transmembrane helix</keyword>
<dbReference type="STRING" id="573063.Metin_0286"/>
<feature type="transmembrane region" description="Helical" evidence="7">
    <location>
        <begin position="154"/>
        <end position="176"/>
    </location>
</feature>
<keyword evidence="6 7" id="KW-0472">Membrane</keyword>
<dbReference type="HOGENOM" id="CLU_048072_1_1_2"/>
<dbReference type="OrthoDB" id="15513at2157"/>
<dbReference type="Proteomes" id="UP000002061">
    <property type="component" value="Chromosome"/>
</dbReference>
<evidence type="ECO:0000256" key="2">
    <source>
        <dbReference type="ARBA" id="ARBA00011061"/>
    </source>
</evidence>
<keyword evidence="4 7" id="KW-0812">Transmembrane</keyword>
<feature type="transmembrane region" description="Helical" evidence="7">
    <location>
        <begin position="12"/>
        <end position="31"/>
    </location>
</feature>
<evidence type="ECO:0000313" key="8">
    <source>
        <dbReference type="EMBL" id="ADG12956.1"/>
    </source>
</evidence>
<dbReference type="NCBIfam" id="TIGR00374">
    <property type="entry name" value="flippase-like domain"/>
    <property type="match status" value="1"/>
</dbReference>
<reference evidence="8" key="1">
    <citation type="submission" date="2010-04" db="EMBL/GenBank/DDBJ databases">
        <title>Complete sequence of Methanocaldococcus infernus ME.</title>
        <authorList>
            <consortium name="US DOE Joint Genome Institute"/>
            <person name="Lucas S."/>
            <person name="Copeland A."/>
            <person name="Lapidus A."/>
            <person name="Cheng J.-F."/>
            <person name="Bruce D."/>
            <person name="Goodwin L."/>
            <person name="Pitluck S."/>
            <person name="Munk A.C."/>
            <person name="Detter J.C."/>
            <person name="Han C."/>
            <person name="Tapia R."/>
            <person name="Land M."/>
            <person name="Hauser L."/>
            <person name="Kyrpides N."/>
            <person name="Mikhailova N."/>
            <person name="Sieprawska-Lupa M."/>
            <person name="Whitman W.B."/>
            <person name="Woyke T."/>
        </authorList>
    </citation>
    <scope>NUCLEOTIDE SEQUENCE [LARGE SCALE GENOMIC DNA]</scope>
    <source>
        <strain evidence="8">ME</strain>
    </source>
</reference>
<organism evidence="8 9">
    <name type="scientific">Methanocaldococcus infernus (strain DSM 11812 / JCM 15783 / ME)</name>
    <dbReference type="NCBI Taxonomy" id="573063"/>
    <lineage>
        <taxon>Archaea</taxon>
        <taxon>Methanobacteriati</taxon>
        <taxon>Methanobacteriota</taxon>
        <taxon>Methanomada group</taxon>
        <taxon>Methanococci</taxon>
        <taxon>Methanococcales</taxon>
        <taxon>Methanocaldococcaceae</taxon>
        <taxon>Methanocaldococcus</taxon>
    </lineage>
</organism>
<evidence type="ECO:0000256" key="3">
    <source>
        <dbReference type="ARBA" id="ARBA00022475"/>
    </source>
</evidence>
<comment type="similarity">
    <text evidence="2">Belongs to the UPF0104 family.</text>
</comment>
<feature type="transmembrane region" description="Helical" evidence="7">
    <location>
        <begin position="228"/>
        <end position="250"/>
    </location>
</feature>
<keyword evidence="9" id="KW-1185">Reference proteome</keyword>
<feature type="transmembrane region" description="Helical" evidence="7">
    <location>
        <begin position="43"/>
        <end position="62"/>
    </location>
</feature>
<feature type="transmembrane region" description="Helical" evidence="7">
    <location>
        <begin position="312"/>
        <end position="329"/>
    </location>
</feature>
<proteinExistence type="inferred from homology"/>
<feature type="transmembrane region" description="Helical" evidence="7">
    <location>
        <begin position="130"/>
        <end position="148"/>
    </location>
</feature>
<dbReference type="GO" id="GO:0005886">
    <property type="term" value="C:plasma membrane"/>
    <property type="evidence" value="ECO:0007669"/>
    <property type="project" value="UniProtKB-SubCell"/>
</dbReference>
<dbReference type="KEGG" id="mif:Metin_0286"/>
<dbReference type="eggNOG" id="arCOG00899">
    <property type="taxonomic scope" value="Archaea"/>
</dbReference>
<name>D5VQV3_METIM</name>
<evidence type="ECO:0000256" key="7">
    <source>
        <dbReference type="SAM" id="Phobius"/>
    </source>
</evidence>
<dbReference type="PANTHER" id="PTHR39087:SF2">
    <property type="entry name" value="UPF0104 MEMBRANE PROTEIN MJ1595"/>
    <property type="match status" value="1"/>
</dbReference>
<evidence type="ECO:0000313" key="9">
    <source>
        <dbReference type="Proteomes" id="UP000002061"/>
    </source>
</evidence>
<dbReference type="GeneID" id="9131286"/>
<gene>
    <name evidence="8" type="ordered locus">Metin_0286</name>
</gene>
<dbReference type="Pfam" id="PF03706">
    <property type="entry name" value="LPG_synthase_TM"/>
    <property type="match status" value="1"/>
</dbReference>
<comment type="subcellular location">
    <subcellularLocation>
        <location evidence="1">Cell membrane</location>
        <topology evidence="1">Multi-pass membrane protein</topology>
    </subcellularLocation>
</comment>
<dbReference type="InterPro" id="IPR022791">
    <property type="entry name" value="L-PG_synthase/AglD"/>
</dbReference>
<dbReference type="AlphaFoldDB" id="D5VQV3"/>
<dbReference type="RefSeq" id="WP_013099702.1">
    <property type="nucleotide sequence ID" value="NC_014122.1"/>
</dbReference>
<dbReference type="EMBL" id="CP002009">
    <property type="protein sequence ID" value="ADG12956.1"/>
    <property type="molecule type" value="Genomic_DNA"/>
</dbReference>
<accession>D5VQV3</accession>
<feature type="transmembrane region" description="Helical" evidence="7">
    <location>
        <begin position="256"/>
        <end position="275"/>
    </location>
</feature>
<sequence length="338" mass="38570">MSNKHKVSKKTILLFFIGISIILVILYVIGIDKIINILLKANPLYILLALILQFLGLVILTLRCKYILKVANYNNISFKTLFLITLIGQFVNNTTPSMRGGGEPVRMYYLHKLYNISGGESAFIVIVERFIDTLIFLIMSFTVILLLMLSGVHISILLTAWLFFLIFIGLIAYLILNRKLLTRIAIKIVSFSCRILRRDIDECRVLEEIEKFYRSLDHFKDKKKDKNLIIAIILTIFWYLVDVIKFYLFFLSLNCFTSIISVAIIYFVTFLSGIFSLTPAGVGSADLVIILSSTLFNIPPSVSAGVTILDRIISFLIPTILGYFSYLYLKKLENPKSK</sequence>
<evidence type="ECO:0000256" key="1">
    <source>
        <dbReference type="ARBA" id="ARBA00004651"/>
    </source>
</evidence>
<evidence type="ECO:0008006" key="10">
    <source>
        <dbReference type="Google" id="ProtNLM"/>
    </source>
</evidence>
<dbReference type="PANTHER" id="PTHR39087">
    <property type="entry name" value="UPF0104 MEMBRANE PROTEIN MJ1595"/>
    <property type="match status" value="1"/>
</dbReference>
<evidence type="ECO:0000256" key="5">
    <source>
        <dbReference type="ARBA" id="ARBA00022989"/>
    </source>
</evidence>
<evidence type="ECO:0000256" key="4">
    <source>
        <dbReference type="ARBA" id="ARBA00022692"/>
    </source>
</evidence>
<evidence type="ECO:0000256" key="6">
    <source>
        <dbReference type="ARBA" id="ARBA00023136"/>
    </source>
</evidence>